<dbReference type="Proteomes" id="UP000095038">
    <property type="component" value="Unassembled WGS sequence"/>
</dbReference>
<keyword evidence="8" id="KW-1185">Reference proteome</keyword>
<comment type="similarity">
    <text evidence="2">Belongs to the TMEM170 family.</text>
</comment>
<evidence type="ECO:0000313" key="8">
    <source>
        <dbReference type="Proteomes" id="UP000095038"/>
    </source>
</evidence>
<evidence type="ECO:0000256" key="2">
    <source>
        <dbReference type="ARBA" id="ARBA00006325"/>
    </source>
</evidence>
<gene>
    <name evidence="7" type="ORF">ASCRUDRAFT_18360</name>
</gene>
<evidence type="ECO:0000256" key="3">
    <source>
        <dbReference type="ARBA" id="ARBA00022692"/>
    </source>
</evidence>
<feature type="non-terminal residue" evidence="7">
    <location>
        <position position="153"/>
    </location>
</feature>
<accession>A0A1D2VMI9</accession>
<name>A0A1D2VMI9_9ASCO</name>
<dbReference type="RefSeq" id="XP_020049126.1">
    <property type="nucleotide sequence ID" value="XM_020189536.2"/>
</dbReference>
<feature type="transmembrane region" description="Helical" evidence="6">
    <location>
        <begin position="127"/>
        <end position="148"/>
    </location>
</feature>
<dbReference type="STRING" id="1344418.A0A1D2VMI9"/>
<comment type="subcellular location">
    <subcellularLocation>
        <location evidence="1">Membrane</location>
        <topology evidence="1">Multi-pass membrane protein</topology>
    </subcellularLocation>
</comment>
<evidence type="ECO:0000256" key="1">
    <source>
        <dbReference type="ARBA" id="ARBA00004141"/>
    </source>
</evidence>
<feature type="transmembrane region" description="Helical" evidence="6">
    <location>
        <begin position="36"/>
        <end position="58"/>
    </location>
</feature>
<dbReference type="GeneID" id="30963172"/>
<proteinExistence type="inferred from homology"/>
<dbReference type="EMBL" id="KV454476">
    <property type="protein sequence ID" value="ODV62819.1"/>
    <property type="molecule type" value="Genomic_DNA"/>
</dbReference>
<dbReference type="OrthoDB" id="2131401at2759"/>
<protein>
    <submittedName>
        <fullName evidence="7">Uncharacterized protein</fullName>
    </submittedName>
</protein>
<keyword evidence="4 6" id="KW-1133">Transmembrane helix</keyword>
<dbReference type="InParanoid" id="A0A1D2VMI9"/>
<dbReference type="PANTHER" id="PTHR22779">
    <property type="entry name" value="SD17342P"/>
    <property type="match status" value="1"/>
</dbReference>
<feature type="transmembrane region" description="Helical" evidence="6">
    <location>
        <begin position="89"/>
        <end position="121"/>
    </location>
</feature>
<organism evidence="7 8">
    <name type="scientific">Ascoidea rubescens DSM 1968</name>
    <dbReference type="NCBI Taxonomy" id="1344418"/>
    <lineage>
        <taxon>Eukaryota</taxon>
        <taxon>Fungi</taxon>
        <taxon>Dikarya</taxon>
        <taxon>Ascomycota</taxon>
        <taxon>Saccharomycotina</taxon>
        <taxon>Saccharomycetes</taxon>
        <taxon>Ascoideaceae</taxon>
        <taxon>Ascoidea</taxon>
    </lineage>
</organism>
<keyword evidence="5 6" id="KW-0472">Membrane</keyword>
<dbReference type="InterPro" id="IPR019334">
    <property type="entry name" value="TMEM170A/B/YPR153W-like"/>
</dbReference>
<feature type="non-terminal residue" evidence="7">
    <location>
        <position position="1"/>
    </location>
</feature>
<evidence type="ECO:0000256" key="4">
    <source>
        <dbReference type="ARBA" id="ARBA00022989"/>
    </source>
</evidence>
<sequence length="153" mass="17437">PSSYKTPSFPSLYMPGSRGFKFAFLYHLADFWRFTFFWSLIFNNFVYFLVAVFAILNLSNKNSAINSQGSFSSGSFRKMKRNLFAINKLLIVLLYLFIASIQAFVASSIISLIIGTIYQSILLKISTWIPVTWSMIQILFVIITSLPITSTIL</sequence>
<evidence type="ECO:0000256" key="5">
    <source>
        <dbReference type="ARBA" id="ARBA00023136"/>
    </source>
</evidence>
<dbReference type="GO" id="GO:0005789">
    <property type="term" value="C:endoplasmic reticulum membrane"/>
    <property type="evidence" value="ECO:0007669"/>
    <property type="project" value="EnsemblFungi"/>
</dbReference>
<evidence type="ECO:0000313" key="7">
    <source>
        <dbReference type="EMBL" id="ODV62819.1"/>
    </source>
</evidence>
<dbReference type="AlphaFoldDB" id="A0A1D2VMI9"/>
<evidence type="ECO:0000256" key="6">
    <source>
        <dbReference type="SAM" id="Phobius"/>
    </source>
</evidence>
<dbReference type="PANTHER" id="PTHR22779:SF6">
    <property type="entry name" value="SD17342P"/>
    <property type="match status" value="1"/>
</dbReference>
<dbReference type="FunCoup" id="A0A1D2VMI9">
    <property type="interactions" value="4"/>
</dbReference>
<keyword evidence="3 6" id="KW-0812">Transmembrane</keyword>
<reference evidence="8" key="1">
    <citation type="submission" date="2016-05" db="EMBL/GenBank/DDBJ databases">
        <title>Comparative genomics of biotechnologically important yeasts.</title>
        <authorList>
            <consortium name="DOE Joint Genome Institute"/>
            <person name="Riley R."/>
            <person name="Haridas S."/>
            <person name="Wolfe K.H."/>
            <person name="Lopes M.R."/>
            <person name="Hittinger C.T."/>
            <person name="Goker M."/>
            <person name="Salamov A."/>
            <person name="Wisecaver J."/>
            <person name="Long T.M."/>
            <person name="Aerts A.L."/>
            <person name="Barry K."/>
            <person name="Choi C."/>
            <person name="Clum A."/>
            <person name="Coughlan A.Y."/>
            <person name="Deshpande S."/>
            <person name="Douglass A.P."/>
            <person name="Hanson S.J."/>
            <person name="Klenk H.-P."/>
            <person name="Labutti K."/>
            <person name="Lapidus A."/>
            <person name="Lindquist E."/>
            <person name="Lipzen A."/>
            <person name="Meier-Kolthoff J.P."/>
            <person name="Ohm R.A."/>
            <person name="Otillar R.P."/>
            <person name="Pangilinan J."/>
            <person name="Peng Y."/>
            <person name="Rokas A."/>
            <person name="Rosa C.A."/>
            <person name="Scheuner C."/>
            <person name="Sibirny A.A."/>
            <person name="Slot J.C."/>
            <person name="Stielow J.B."/>
            <person name="Sun H."/>
            <person name="Kurtzman C.P."/>
            <person name="Blackwell M."/>
            <person name="Grigoriev I.V."/>
            <person name="Jeffries T.W."/>
        </authorList>
    </citation>
    <scope>NUCLEOTIDE SEQUENCE [LARGE SCALE GENOMIC DNA]</scope>
    <source>
        <strain evidence="8">DSM 1968</strain>
    </source>
</reference>
<dbReference type="Pfam" id="PF10190">
    <property type="entry name" value="Tmemb_170"/>
    <property type="match status" value="1"/>
</dbReference>
<dbReference type="GO" id="GO:0071464">
    <property type="term" value="P:cellular response to hydrostatic pressure"/>
    <property type="evidence" value="ECO:0007669"/>
    <property type="project" value="EnsemblFungi"/>
</dbReference>